<dbReference type="EMBL" id="JACXSI010000012">
    <property type="protein sequence ID" value="MBD3107910.1"/>
    <property type="molecule type" value="Genomic_DNA"/>
</dbReference>
<dbReference type="GO" id="GO:0016020">
    <property type="term" value="C:membrane"/>
    <property type="evidence" value="ECO:0007669"/>
    <property type="project" value="TreeGrafter"/>
</dbReference>
<organism evidence="2 3">
    <name type="scientific">Peribacillus faecalis</name>
    <dbReference type="NCBI Taxonomy" id="2772559"/>
    <lineage>
        <taxon>Bacteria</taxon>
        <taxon>Bacillati</taxon>
        <taxon>Bacillota</taxon>
        <taxon>Bacilli</taxon>
        <taxon>Bacillales</taxon>
        <taxon>Bacillaceae</taxon>
        <taxon>Peribacillus</taxon>
    </lineage>
</organism>
<dbReference type="InterPro" id="IPR010721">
    <property type="entry name" value="UstE-like"/>
</dbReference>
<name>A0A927CYA2_9BACI</name>
<feature type="transmembrane region" description="Helical" evidence="1">
    <location>
        <begin position="6"/>
        <end position="23"/>
    </location>
</feature>
<sequence>MENIYLYAALVVGIYFFIFFIIGQLLRDNSIVDIGWGLGFVVLAAALAVRDDFQNTKGLVVLVLVALWGLRLSIYLFMRNAGRPEDYRYVNLRKRWGNKWARLKAFVNVYVLQGVVLYIVSLSFIYIFSSETSGLIWLDYVAIAIWIIGFLFEAVGDYQLKTFKSKPENKGRIIRSGLWKYTRHPNYFGNATMWWGIYLLAITSGGWLTFFSPLTMTLFLLFVSGVPLLEKKKANHPEYQQYRQVTPKFFPWFPKSRGMDG</sequence>
<evidence type="ECO:0000313" key="2">
    <source>
        <dbReference type="EMBL" id="MBD3107910.1"/>
    </source>
</evidence>
<dbReference type="Pfam" id="PF06966">
    <property type="entry name" value="DUF1295"/>
    <property type="match status" value="1"/>
</dbReference>
<protein>
    <submittedName>
        <fullName evidence="2">DUF1295 domain-containing protein</fullName>
    </submittedName>
</protein>
<keyword evidence="1" id="KW-0812">Transmembrane</keyword>
<comment type="caution">
    <text evidence="2">The sequence shown here is derived from an EMBL/GenBank/DDBJ whole genome shotgun (WGS) entry which is preliminary data.</text>
</comment>
<feature type="transmembrane region" description="Helical" evidence="1">
    <location>
        <begin position="30"/>
        <end position="47"/>
    </location>
</feature>
<accession>A0A927CYA2</accession>
<keyword evidence="3" id="KW-1185">Reference proteome</keyword>
<keyword evidence="1" id="KW-1133">Transmembrane helix</keyword>
<gene>
    <name evidence="2" type="ORF">IEO70_05985</name>
</gene>
<feature type="transmembrane region" description="Helical" evidence="1">
    <location>
        <begin position="59"/>
        <end position="78"/>
    </location>
</feature>
<dbReference type="Gene3D" id="1.20.120.1630">
    <property type="match status" value="1"/>
</dbReference>
<dbReference type="PROSITE" id="PS50244">
    <property type="entry name" value="S5A_REDUCTASE"/>
    <property type="match status" value="1"/>
</dbReference>
<feature type="transmembrane region" description="Helical" evidence="1">
    <location>
        <begin position="105"/>
        <end position="128"/>
    </location>
</feature>
<dbReference type="PANTHER" id="PTHR32251">
    <property type="entry name" value="3-OXO-5-ALPHA-STEROID 4-DEHYDROGENASE"/>
    <property type="match status" value="1"/>
</dbReference>
<proteinExistence type="predicted"/>
<dbReference type="AlphaFoldDB" id="A0A927CYA2"/>
<feature type="transmembrane region" description="Helical" evidence="1">
    <location>
        <begin position="187"/>
        <end position="204"/>
    </location>
</feature>
<dbReference type="RefSeq" id="WP_190997454.1">
    <property type="nucleotide sequence ID" value="NZ_JACXSI010000012.1"/>
</dbReference>
<dbReference type="Proteomes" id="UP000602076">
    <property type="component" value="Unassembled WGS sequence"/>
</dbReference>
<evidence type="ECO:0000256" key="1">
    <source>
        <dbReference type="SAM" id="Phobius"/>
    </source>
</evidence>
<dbReference type="PANTHER" id="PTHR32251:SF17">
    <property type="entry name" value="STEROID 5-ALPHA REDUCTASE C-TERMINAL DOMAIN-CONTAINING PROTEIN"/>
    <property type="match status" value="1"/>
</dbReference>
<keyword evidence="1" id="KW-0472">Membrane</keyword>
<feature type="transmembrane region" description="Helical" evidence="1">
    <location>
        <begin position="134"/>
        <end position="156"/>
    </location>
</feature>
<reference evidence="2" key="1">
    <citation type="submission" date="2020-09" db="EMBL/GenBank/DDBJ databases">
        <title>Bacillus faecalis sp. nov., a moderately halophilic bacterium isolated from cow faeces.</title>
        <authorList>
            <person name="Jiang L."/>
            <person name="Lee J."/>
        </authorList>
    </citation>
    <scope>NUCLEOTIDE SEQUENCE</scope>
    <source>
        <strain evidence="2">AGMB 02131</strain>
    </source>
</reference>
<feature type="transmembrane region" description="Helical" evidence="1">
    <location>
        <begin position="210"/>
        <end position="229"/>
    </location>
</feature>
<evidence type="ECO:0000313" key="3">
    <source>
        <dbReference type="Proteomes" id="UP000602076"/>
    </source>
</evidence>